<organism evidence="3">
    <name type="scientific">Volvox carteri f. nagariensis</name>
    <dbReference type="NCBI Taxonomy" id="3068"/>
    <lineage>
        <taxon>Eukaryota</taxon>
        <taxon>Viridiplantae</taxon>
        <taxon>Chlorophyta</taxon>
        <taxon>core chlorophytes</taxon>
        <taxon>Chlorophyceae</taxon>
        <taxon>CS clade</taxon>
        <taxon>Chlamydomonadales</taxon>
        <taxon>Volvocaceae</taxon>
        <taxon>Volvox</taxon>
    </lineage>
</organism>
<keyword evidence="1" id="KW-0732">Signal</keyword>
<dbReference type="AlphaFoldDB" id="D8UAW9"/>
<feature type="signal peptide" evidence="1">
    <location>
        <begin position="1"/>
        <end position="27"/>
    </location>
</feature>
<name>D8UAW9_VOLCA</name>
<evidence type="ECO:0000313" key="2">
    <source>
        <dbReference type="EMBL" id="EFJ43230.1"/>
    </source>
</evidence>
<sequence length="230" mass="24673">MFQQSLPCWPLLATFAQLGCFFHCTCPGSLFHCSKLSPHLVVCNLSQHAANVFGKKREGVQTEEVRLVGGVEGGGGGGTAKTLGQTSAGALPPKSPSQFLVVSSAQRLPSLLTQVVCNLSQHAANVFGKKRKGVQTEEEVCNLSKQAANVFGKKREGVQTEEEVCNLSKQAANVFGKKREGVQTEEDPTLALTLGHDVVNIKTNLHLHGSVPHAVARQYYNIHIMSSQIG</sequence>
<gene>
    <name evidence="2" type="ORF">VOLCADRAFT_96734</name>
</gene>
<dbReference type="EMBL" id="GL378375">
    <property type="protein sequence ID" value="EFJ43230.1"/>
    <property type="molecule type" value="Genomic_DNA"/>
</dbReference>
<dbReference type="KEGG" id="vcn:VOLCADRAFT_96734"/>
<dbReference type="InParanoid" id="D8UAW9"/>
<reference evidence="2 3" key="1">
    <citation type="journal article" date="2010" name="Science">
        <title>Genomic analysis of organismal complexity in the multicellular green alga Volvox carteri.</title>
        <authorList>
            <person name="Prochnik S.E."/>
            <person name="Umen J."/>
            <person name="Nedelcu A.M."/>
            <person name="Hallmann A."/>
            <person name="Miller S.M."/>
            <person name="Nishii I."/>
            <person name="Ferris P."/>
            <person name="Kuo A."/>
            <person name="Mitros T."/>
            <person name="Fritz-Laylin L.K."/>
            <person name="Hellsten U."/>
            <person name="Chapman J."/>
            <person name="Simakov O."/>
            <person name="Rensing S.A."/>
            <person name="Terry A."/>
            <person name="Pangilinan J."/>
            <person name="Kapitonov V."/>
            <person name="Jurka J."/>
            <person name="Salamov A."/>
            <person name="Shapiro H."/>
            <person name="Schmutz J."/>
            <person name="Grimwood J."/>
            <person name="Lindquist E."/>
            <person name="Lucas S."/>
            <person name="Grigoriev I.V."/>
            <person name="Schmitt R."/>
            <person name="Kirk D."/>
            <person name="Rokhsar D.S."/>
        </authorList>
    </citation>
    <scope>NUCLEOTIDE SEQUENCE [LARGE SCALE GENOMIC DNA]</scope>
    <source>
        <strain evidence="3">f. Nagariensis / Eve</strain>
    </source>
</reference>
<protein>
    <submittedName>
        <fullName evidence="2">Uncharacterized protein</fullName>
    </submittedName>
</protein>
<proteinExistence type="predicted"/>
<keyword evidence="3" id="KW-1185">Reference proteome</keyword>
<evidence type="ECO:0000256" key="1">
    <source>
        <dbReference type="SAM" id="SignalP"/>
    </source>
</evidence>
<dbReference type="eggNOG" id="ENOG502R1NR">
    <property type="taxonomic scope" value="Eukaryota"/>
</dbReference>
<dbReference type="RefSeq" id="XP_002955805.1">
    <property type="nucleotide sequence ID" value="XM_002955759.1"/>
</dbReference>
<dbReference type="GeneID" id="9614586"/>
<evidence type="ECO:0000313" key="3">
    <source>
        <dbReference type="Proteomes" id="UP000001058"/>
    </source>
</evidence>
<feature type="chain" id="PRO_5003124341" evidence="1">
    <location>
        <begin position="28"/>
        <end position="230"/>
    </location>
</feature>
<dbReference type="Proteomes" id="UP000001058">
    <property type="component" value="Unassembled WGS sequence"/>
</dbReference>
<accession>D8UAW9</accession>